<feature type="region of interest" description="Disordered" evidence="2">
    <location>
        <begin position="226"/>
        <end position="258"/>
    </location>
</feature>
<evidence type="ECO:0000313" key="3">
    <source>
        <dbReference type="EMBL" id="VTP01587.1"/>
    </source>
</evidence>
<dbReference type="GO" id="GO:0016137">
    <property type="term" value="P:glycoside metabolic process"/>
    <property type="evidence" value="ECO:0007669"/>
    <property type="project" value="UniProtKB-ARBA"/>
</dbReference>
<evidence type="ECO:0000256" key="1">
    <source>
        <dbReference type="ARBA" id="ARBA00022833"/>
    </source>
</evidence>
<dbReference type="SUPFAM" id="SSF102588">
    <property type="entry name" value="LmbE-like"/>
    <property type="match status" value="1"/>
</dbReference>
<dbReference type="PANTHER" id="PTHR12993">
    <property type="entry name" value="N-ACETYLGLUCOSAMINYL-PHOSPHATIDYLINOSITOL DE-N-ACETYLASE-RELATED"/>
    <property type="match status" value="1"/>
</dbReference>
<proteinExistence type="predicted"/>
<evidence type="ECO:0000256" key="2">
    <source>
        <dbReference type="SAM" id="MobiDB-lite"/>
    </source>
</evidence>
<sequence>MAAHLPRAREVLAVIAHPDDESFGLGAVLGGFGAQGTQVRVLCFTHGEASTLGQTERNLGALRGAELAAAAEVLGVEHVQLLAYPDGGLAQVPLDELTQRVLDSLAGADVLIAFDDNGITGHPDHRRATEAAVAAGAASGIPVLAWALPQPVADRLNAEFGAAFGGRDHDGLDVVIEVDRTQQRAAINCHASQSRDNPVLWRRLDVQGNREYLRWLEAVPGGQLIRGDDTHRAHARTRNLPRPVTASRQLRAARTQPE</sequence>
<protein>
    <submittedName>
        <fullName evidence="3">Mycothiol S-conjugate amidase</fullName>
    </submittedName>
</protein>
<dbReference type="InterPro" id="IPR003737">
    <property type="entry name" value="GlcNAc_PI_deacetylase-related"/>
</dbReference>
<dbReference type="Pfam" id="PF02585">
    <property type="entry name" value="PIG-L"/>
    <property type="match status" value="1"/>
</dbReference>
<dbReference type="GO" id="GO:0016811">
    <property type="term" value="F:hydrolase activity, acting on carbon-nitrogen (but not peptide) bonds, in linear amides"/>
    <property type="evidence" value="ECO:0007669"/>
    <property type="project" value="TreeGrafter"/>
</dbReference>
<dbReference type="AlphaFoldDB" id="A0A653EVV7"/>
<dbReference type="PANTHER" id="PTHR12993:SF11">
    <property type="entry name" value="N-ACETYLGLUCOSAMINYL-PHOSPHATIDYLINOSITOL DE-N-ACETYLASE"/>
    <property type="match status" value="1"/>
</dbReference>
<keyword evidence="1" id="KW-0862">Zinc</keyword>
<name>A0A653EVV7_9MYCO</name>
<dbReference type="EMBL" id="LR589118">
    <property type="protein sequence ID" value="VTP01587.1"/>
    <property type="molecule type" value="Genomic_DNA"/>
</dbReference>
<organism evidence="3">
    <name type="scientific">Mycobacterium riyadhense</name>
    <dbReference type="NCBI Taxonomy" id="486698"/>
    <lineage>
        <taxon>Bacteria</taxon>
        <taxon>Bacillati</taxon>
        <taxon>Actinomycetota</taxon>
        <taxon>Actinomycetes</taxon>
        <taxon>Mycobacteriales</taxon>
        <taxon>Mycobacteriaceae</taxon>
        <taxon>Mycobacterium</taxon>
    </lineage>
</organism>
<reference evidence="3" key="1">
    <citation type="submission" date="2019-05" db="EMBL/GenBank/DDBJ databases">
        <authorList>
            <person name="Naeem R."/>
            <person name="Antony C."/>
            <person name="Guan Q."/>
        </authorList>
    </citation>
    <scope>NUCLEOTIDE SEQUENCE</scope>
    <source>
        <strain evidence="3">2</strain>
    </source>
</reference>
<accession>A0A653EVV7</accession>
<dbReference type="InterPro" id="IPR024078">
    <property type="entry name" value="LmbE-like_dom_sf"/>
</dbReference>
<gene>
    <name evidence="3" type="primary">mca_4</name>
    <name evidence="3" type="ORF">BIN_B_04118</name>
</gene>
<dbReference type="OrthoDB" id="116799at2"/>
<dbReference type="Gene3D" id="3.40.50.10320">
    <property type="entry name" value="LmbE-like"/>
    <property type="match status" value="1"/>
</dbReference>